<feature type="region of interest" description="Disordered" evidence="1">
    <location>
        <begin position="52"/>
        <end position="123"/>
    </location>
</feature>
<evidence type="ECO:0000313" key="2">
    <source>
        <dbReference type="EMBL" id="UPW41365.1"/>
    </source>
</evidence>
<evidence type="ECO:0000256" key="1">
    <source>
        <dbReference type="SAM" id="MobiDB-lite"/>
    </source>
</evidence>
<feature type="compositionally biased region" description="Acidic residues" evidence="1">
    <location>
        <begin position="58"/>
        <end position="77"/>
    </location>
</feature>
<proteinExistence type="predicted"/>
<organism evidence="2">
    <name type="scientific">Dipodfec virus UA06Rod_22</name>
    <dbReference type="NCBI Taxonomy" id="2929322"/>
    <lineage>
        <taxon>Viruses</taxon>
        <taxon>Monodnaviria</taxon>
        <taxon>Sangervirae</taxon>
        <taxon>Phixviricota</taxon>
        <taxon>Malgrandaviricetes</taxon>
        <taxon>Petitvirales</taxon>
        <taxon>Microviridae</taxon>
    </lineage>
</organism>
<dbReference type="EMBL" id="OM869585">
    <property type="protein sequence ID" value="UPW41365.1"/>
    <property type="molecule type" value="Genomic_DNA"/>
</dbReference>
<accession>A0A976N237</accession>
<protein>
    <submittedName>
        <fullName evidence="2">Uncharacterized protein</fullName>
    </submittedName>
</protein>
<sequence length="123" mass="13442">MSSVRIFNNIVTISDAEKALTDEQLLEMVPESPLIDDVDTSILSFLDAYGQPPHLDIDDADESDLEYVDDDDEEDESVVVIENGVVRVKDGKGKADEPAAPQPQPAAKPQPAPSETETEFEVK</sequence>
<feature type="compositionally biased region" description="Basic and acidic residues" evidence="1">
    <location>
        <begin position="87"/>
        <end position="97"/>
    </location>
</feature>
<reference evidence="2" key="1">
    <citation type="submission" date="2022-02" db="EMBL/GenBank/DDBJ databases">
        <title>Towards deciphering the DNA virus diversity associated with rodent species in the families Cricetidae and Heteromyidae.</title>
        <authorList>
            <person name="Lund M."/>
            <person name="Larsen B.B."/>
            <person name="Gryseels S."/>
            <person name="Kraberger S."/>
            <person name="Rowsey D.M."/>
            <person name="Steger L."/>
            <person name="Yule K.M."/>
            <person name="Upham N.S."/>
            <person name="Worobey M."/>
            <person name="Van Doorslaer K."/>
            <person name="Varsani A."/>
        </authorList>
    </citation>
    <scope>NUCLEOTIDE SEQUENCE</scope>
    <source>
        <strain evidence="2">UA06Rod_22</strain>
    </source>
</reference>
<feature type="compositionally biased region" description="Pro residues" evidence="1">
    <location>
        <begin position="100"/>
        <end position="112"/>
    </location>
</feature>
<name>A0A976N237_9VIRU</name>